<dbReference type="PANTHER" id="PTHR33116:SF86">
    <property type="entry name" value="REVERSE TRANSCRIPTASE DOMAIN-CONTAINING PROTEIN"/>
    <property type="match status" value="1"/>
</dbReference>
<dbReference type="PANTHER" id="PTHR33116">
    <property type="entry name" value="REVERSE TRANSCRIPTASE ZINC-BINDING DOMAIN-CONTAINING PROTEIN-RELATED-RELATED"/>
    <property type="match status" value="1"/>
</dbReference>
<gene>
    <name evidence="2" type="ORF">DCAR_0416000</name>
</gene>
<dbReference type="InterPro" id="IPR026960">
    <property type="entry name" value="RVT-Znf"/>
</dbReference>
<evidence type="ECO:0000259" key="1">
    <source>
        <dbReference type="Pfam" id="PF13966"/>
    </source>
</evidence>
<evidence type="ECO:0000313" key="3">
    <source>
        <dbReference type="Proteomes" id="UP000077755"/>
    </source>
</evidence>
<feature type="domain" description="Reverse transcriptase zinc-binding" evidence="1">
    <location>
        <begin position="204"/>
        <end position="260"/>
    </location>
</feature>
<proteinExistence type="predicted"/>
<reference evidence="2" key="2">
    <citation type="submission" date="2022-03" db="EMBL/GenBank/DDBJ databases">
        <title>Draft title - Genomic analysis of global carrot germplasm unveils the trajectory of domestication and the origin of high carotenoid orange carrot.</title>
        <authorList>
            <person name="Iorizzo M."/>
            <person name="Ellison S."/>
            <person name="Senalik D."/>
            <person name="Macko-Podgorni A."/>
            <person name="Grzebelus D."/>
            <person name="Bostan H."/>
            <person name="Rolling W."/>
            <person name="Curaba J."/>
            <person name="Simon P."/>
        </authorList>
    </citation>
    <scope>NUCLEOTIDE SEQUENCE</scope>
    <source>
        <tissue evidence="2">Leaf</tissue>
    </source>
</reference>
<sequence>MESADHVLQILKIFEAASGQQINVDKSSVFFSKNTSSLLKTELCQRLNFHEANDHSLYLGLPNIIGRNKSSIFGYLKEKLQNRLQDWGNKILSKDGKEVSLKTVAQTLPNYAIGVFLLPLNLCQDLEKLMCKFWWRMDSKKERGIRCLTLQGQMVSSLMDDSGNWDINLILDVFDNRDANLILSIPLDTRVQDSWYWRQEKLGCYSSTQQTQPNSGFWRKLWNPKIPPKVKNFLWRASTNCLPTKDLLRSKRVQVINLCPTFFFLT</sequence>
<dbReference type="Proteomes" id="UP000077755">
    <property type="component" value="Chromosome 4"/>
</dbReference>
<dbReference type="EMBL" id="CP093346">
    <property type="protein sequence ID" value="WOG96664.1"/>
    <property type="molecule type" value="Genomic_DNA"/>
</dbReference>
<name>A0AAF0WVV6_DAUCS</name>
<accession>A0AAF0WVV6</accession>
<protein>
    <recommendedName>
        <fullName evidence="1">Reverse transcriptase zinc-binding domain-containing protein</fullName>
    </recommendedName>
</protein>
<evidence type="ECO:0000313" key="2">
    <source>
        <dbReference type="EMBL" id="WOG96664.1"/>
    </source>
</evidence>
<dbReference type="Pfam" id="PF13966">
    <property type="entry name" value="zf-RVT"/>
    <property type="match status" value="1"/>
</dbReference>
<keyword evidence="3" id="KW-1185">Reference proteome</keyword>
<reference evidence="2" key="1">
    <citation type="journal article" date="2016" name="Nat. Genet.">
        <title>A high-quality carrot genome assembly provides new insights into carotenoid accumulation and asterid genome evolution.</title>
        <authorList>
            <person name="Iorizzo M."/>
            <person name="Ellison S."/>
            <person name="Senalik D."/>
            <person name="Zeng P."/>
            <person name="Satapoomin P."/>
            <person name="Huang J."/>
            <person name="Bowman M."/>
            <person name="Iovene M."/>
            <person name="Sanseverino W."/>
            <person name="Cavagnaro P."/>
            <person name="Yildiz M."/>
            <person name="Macko-Podgorni A."/>
            <person name="Moranska E."/>
            <person name="Grzebelus E."/>
            <person name="Grzebelus D."/>
            <person name="Ashrafi H."/>
            <person name="Zheng Z."/>
            <person name="Cheng S."/>
            <person name="Spooner D."/>
            <person name="Van Deynze A."/>
            <person name="Simon P."/>
        </authorList>
    </citation>
    <scope>NUCLEOTIDE SEQUENCE</scope>
    <source>
        <tissue evidence="2">Leaf</tissue>
    </source>
</reference>
<organism evidence="2 3">
    <name type="scientific">Daucus carota subsp. sativus</name>
    <name type="common">Carrot</name>
    <dbReference type="NCBI Taxonomy" id="79200"/>
    <lineage>
        <taxon>Eukaryota</taxon>
        <taxon>Viridiplantae</taxon>
        <taxon>Streptophyta</taxon>
        <taxon>Embryophyta</taxon>
        <taxon>Tracheophyta</taxon>
        <taxon>Spermatophyta</taxon>
        <taxon>Magnoliopsida</taxon>
        <taxon>eudicotyledons</taxon>
        <taxon>Gunneridae</taxon>
        <taxon>Pentapetalae</taxon>
        <taxon>asterids</taxon>
        <taxon>campanulids</taxon>
        <taxon>Apiales</taxon>
        <taxon>Apiaceae</taxon>
        <taxon>Apioideae</taxon>
        <taxon>Scandiceae</taxon>
        <taxon>Daucinae</taxon>
        <taxon>Daucus</taxon>
        <taxon>Daucus sect. Daucus</taxon>
    </lineage>
</organism>
<dbReference type="AlphaFoldDB" id="A0AAF0WVV6"/>